<evidence type="ECO:0000313" key="1">
    <source>
        <dbReference type="EMBL" id="WXB10257.1"/>
    </source>
</evidence>
<accession>A0ABZ2LMZ7</accession>
<gene>
    <name evidence="1" type="ORF">LVJ94_23890</name>
</gene>
<keyword evidence="2" id="KW-1185">Reference proteome</keyword>
<protein>
    <submittedName>
        <fullName evidence="1">L-2-amino-thiazoline-4-carboxylic acid hydrolase</fullName>
    </submittedName>
</protein>
<dbReference type="Proteomes" id="UP001374803">
    <property type="component" value="Chromosome"/>
</dbReference>
<name>A0ABZ2LMZ7_9BACT</name>
<dbReference type="GO" id="GO:0016787">
    <property type="term" value="F:hydrolase activity"/>
    <property type="evidence" value="ECO:0007669"/>
    <property type="project" value="UniProtKB-KW"/>
</dbReference>
<keyword evidence="1" id="KW-0378">Hydrolase</keyword>
<dbReference type="RefSeq" id="WP_394839934.1">
    <property type="nucleotide sequence ID" value="NZ_CP089929.1"/>
</dbReference>
<reference evidence="1" key="1">
    <citation type="submission" date="2021-12" db="EMBL/GenBank/DDBJ databases">
        <title>Discovery of the Pendulisporaceae a myxobacterial family with distinct sporulation behavior and unique specialized metabolism.</title>
        <authorList>
            <person name="Garcia R."/>
            <person name="Popoff A."/>
            <person name="Bader C.D."/>
            <person name="Loehr J."/>
            <person name="Walesch S."/>
            <person name="Walt C."/>
            <person name="Boldt J."/>
            <person name="Bunk B."/>
            <person name="Haeckl F.J.F.P.J."/>
            <person name="Gunesch A.P."/>
            <person name="Birkelbach J."/>
            <person name="Nuebel U."/>
            <person name="Pietschmann T."/>
            <person name="Bach T."/>
            <person name="Mueller R."/>
        </authorList>
    </citation>
    <scope>NUCLEOTIDE SEQUENCE</scope>
    <source>
        <strain evidence="1">MSr11367</strain>
    </source>
</reference>
<dbReference type="EMBL" id="CP089983">
    <property type="protein sequence ID" value="WXB10257.1"/>
    <property type="molecule type" value="Genomic_DNA"/>
</dbReference>
<dbReference type="Pfam" id="PF14196">
    <property type="entry name" value="ATC_hydrolase"/>
    <property type="match status" value="1"/>
</dbReference>
<evidence type="ECO:0000313" key="2">
    <source>
        <dbReference type="Proteomes" id="UP001374803"/>
    </source>
</evidence>
<organism evidence="1 2">
    <name type="scientific">Pendulispora rubella</name>
    <dbReference type="NCBI Taxonomy" id="2741070"/>
    <lineage>
        <taxon>Bacteria</taxon>
        <taxon>Pseudomonadati</taxon>
        <taxon>Myxococcota</taxon>
        <taxon>Myxococcia</taxon>
        <taxon>Myxococcales</taxon>
        <taxon>Sorangiineae</taxon>
        <taxon>Pendulisporaceae</taxon>
        <taxon>Pendulispora</taxon>
    </lineage>
</organism>
<proteinExistence type="predicted"/>
<dbReference type="InterPro" id="IPR026002">
    <property type="entry name" value="ATC_hydrolase-like"/>
</dbReference>
<sequence length="223" mass="25314">MNETPLLSPLAALGLLEKSFFEYLGKLSLGAEERSIRTRIGDLAPKTRHLVHNELDEGNVGFTLLAVAAYDVLQPQLGREKALHVVDACLNEPLRAWVLEGTAGMLDASPDPFESITRSSREREAHYFGPSFAFERPVDDGFGYVLHVRRCLFHETLRALERTEVQPVLCRFDLNWIDGIDPARHRMRFARPSTFATADLCRMWFMRLEPPMLLKKAHGKTNP</sequence>